<keyword evidence="2" id="KW-0812">Transmembrane</keyword>
<reference evidence="3 4" key="1">
    <citation type="journal article" date="2010" name="Nature">
        <title>The Ectocarpus genome and the independent evolution of multicellularity in brown algae.</title>
        <authorList>
            <person name="Cock J.M."/>
            <person name="Sterck L."/>
            <person name="Rouze P."/>
            <person name="Scornet D."/>
            <person name="Allen A.E."/>
            <person name="Amoutzias G."/>
            <person name="Anthouard V."/>
            <person name="Artiguenave F."/>
            <person name="Aury J.M."/>
            <person name="Badger J.H."/>
            <person name="Beszteri B."/>
            <person name="Billiau K."/>
            <person name="Bonnet E."/>
            <person name="Bothwell J.H."/>
            <person name="Bowler C."/>
            <person name="Boyen C."/>
            <person name="Brownlee C."/>
            <person name="Carrano C.J."/>
            <person name="Charrier B."/>
            <person name="Cho G.Y."/>
            <person name="Coelho S.M."/>
            <person name="Collen J."/>
            <person name="Corre E."/>
            <person name="Da Silva C."/>
            <person name="Delage L."/>
            <person name="Delaroque N."/>
            <person name="Dittami S.M."/>
            <person name="Doulbeau S."/>
            <person name="Elias M."/>
            <person name="Farnham G."/>
            <person name="Gachon C.M."/>
            <person name="Gschloessl B."/>
            <person name="Heesch S."/>
            <person name="Jabbari K."/>
            <person name="Jubin C."/>
            <person name="Kawai H."/>
            <person name="Kimura K."/>
            <person name="Kloareg B."/>
            <person name="Kupper F.C."/>
            <person name="Lang D."/>
            <person name="Le Bail A."/>
            <person name="Leblanc C."/>
            <person name="Lerouge P."/>
            <person name="Lohr M."/>
            <person name="Lopez P.J."/>
            <person name="Martens C."/>
            <person name="Maumus F."/>
            <person name="Michel G."/>
            <person name="Miranda-Saavedra D."/>
            <person name="Morales J."/>
            <person name="Moreau H."/>
            <person name="Motomura T."/>
            <person name="Nagasato C."/>
            <person name="Napoli C.A."/>
            <person name="Nelson D.R."/>
            <person name="Nyvall-Collen P."/>
            <person name="Peters A.F."/>
            <person name="Pommier C."/>
            <person name="Potin P."/>
            <person name="Poulain J."/>
            <person name="Quesneville H."/>
            <person name="Read B."/>
            <person name="Rensing S.A."/>
            <person name="Ritter A."/>
            <person name="Rousvoal S."/>
            <person name="Samanta M."/>
            <person name="Samson G."/>
            <person name="Schroeder D.C."/>
            <person name="Segurens B."/>
            <person name="Strittmatter M."/>
            <person name="Tonon T."/>
            <person name="Tregear J.W."/>
            <person name="Valentin K."/>
            <person name="von Dassow P."/>
            <person name="Yamagishi T."/>
            <person name="Van de Peer Y."/>
            <person name="Wincker P."/>
        </authorList>
    </citation>
    <scope>NUCLEOTIDE SEQUENCE [LARGE SCALE GENOMIC DNA]</scope>
    <source>
        <strain evidence="4">Ec32 / CCAP1310/4</strain>
    </source>
</reference>
<evidence type="ECO:0000256" key="1">
    <source>
        <dbReference type="SAM" id="MobiDB-lite"/>
    </source>
</evidence>
<dbReference type="Proteomes" id="UP000002630">
    <property type="component" value="Linkage Group LG02"/>
</dbReference>
<evidence type="ECO:0000313" key="3">
    <source>
        <dbReference type="EMBL" id="CBJ32811.1"/>
    </source>
</evidence>
<sequence length="308" mass="32970">MEGHNGTTPYNSYAGASAAIVITGAIVLDGAIKWAQRRWRLSSSTDDDRAARHVYEDWAKAGAPFGASNSGTRSSSVRYGRGEHGAGSTLALSTFRPSARYGRATTDTTSPGARRVAVHFLCRLLAEMSARQPFSSPAPMIVISLTADNFRVPPPPYLRLCHSSQFPPATPPPGSILLNRGIDGSMVRPGRATAAPLSIRWLDIEMEEEEEARRRERDARLAEEEEEARRRELDAMLSAGGGGGGTEGGSSWAVHPEAAAVEGAPRRWESTRVVVVVVGEEEEGAAGDEEEEEQEGASSTIQPEATAD</sequence>
<accession>D7FZK4</accession>
<protein>
    <submittedName>
        <fullName evidence="3">Uncharacterized protein</fullName>
    </submittedName>
</protein>
<feature type="compositionally biased region" description="Basic and acidic residues" evidence="1">
    <location>
        <begin position="211"/>
        <end position="230"/>
    </location>
</feature>
<dbReference type="AlphaFoldDB" id="D7FZK4"/>
<feature type="transmembrane region" description="Helical" evidence="2">
    <location>
        <begin position="12"/>
        <end position="32"/>
    </location>
</feature>
<feature type="region of interest" description="Disordered" evidence="1">
    <location>
        <begin position="210"/>
        <end position="230"/>
    </location>
</feature>
<dbReference type="OrthoDB" id="10505051at2759"/>
<feature type="compositionally biased region" description="Polar residues" evidence="1">
    <location>
        <begin position="298"/>
        <end position="308"/>
    </location>
</feature>
<keyword evidence="4" id="KW-1185">Reference proteome</keyword>
<organism evidence="3 4">
    <name type="scientific">Ectocarpus siliculosus</name>
    <name type="common">Brown alga</name>
    <name type="synonym">Conferva siliculosa</name>
    <dbReference type="NCBI Taxonomy" id="2880"/>
    <lineage>
        <taxon>Eukaryota</taxon>
        <taxon>Sar</taxon>
        <taxon>Stramenopiles</taxon>
        <taxon>Ochrophyta</taxon>
        <taxon>PX clade</taxon>
        <taxon>Phaeophyceae</taxon>
        <taxon>Ectocarpales</taxon>
        <taxon>Ectocarpaceae</taxon>
        <taxon>Ectocarpus</taxon>
    </lineage>
</organism>
<keyword evidence="2" id="KW-0472">Membrane</keyword>
<gene>
    <name evidence="3" type="ORF">Esi_0376_0019</name>
</gene>
<keyword evidence="2" id="KW-1133">Transmembrane helix</keyword>
<feature type="compositionally biased region" description="Acidic residues" evidence="1">
    <location>
        <begin position="279"/>
        <end position="295"/>
    </location>
</feature>
<dbReference type="EMBL" id="FN648571">
    <property type="protein sequence ID" value="CBJ32811.1"/>
    <property type="molecule type" value="Genomic_DNA"/>
</dbReference>
<feature type="region of interest" description="Disordered" evidence="1">
    <location>
        <begin position="278"/>
        <end position="308"/>
    </location>
</feature>
<name>D7FZK4_ECTSI</name>
<evidence type="ECO:0000256" key="2">
    <source>
        <dbReference type="SAM" id="Phobius"/>
    </source>
</evidence>
<dbReference type="InParanoid" id="D7FZK4"/>
<evidence type="ECO:0000313" key="4">
    <source>
        <dbReference type="Proteomes" id="UP000002630"/>
    </source>
</evidence>
<proteinExistence type="predicted"/>
<dbReference type="EMBL" id="FN649727">
    <property type="protein sequence ID" value="CBJ32811.1"/>
    <property type="molecule type" value="Genomic_DNA"/>
</dbReference>